<dbReference type="Pfam" id="PF24755">
    <property type="entry name" value="SpoVR_C"/>
    <property type="match status" value="1"/>
</dbReference>
<dbReference type="EMBL" id="AP025739">
    <property type="protein sequence ID" value="BDI31998.1"/>
    <property type="molecule type" value="Genomic_DNA"/>
</dbReference>
<name>A0A402D4P0_9BACT</name>
<feature type="domain" description="SpoVR protein-like N-terminal" evidence="2">
    <location>
        <begin position="8"/>
        <end position="413"/>
    </location>
</feature>
<proteinExistence type="predicted"/>
<feature type="compositionally biased region" description="Basic and acidic residues" evidence="1">
    <location>
        <begin position="203"/>
        <end position="214"/>
    </location>
</feature>
<dbReference type="Pfam" id="PF04293">
    <property type="entry name" value="SpoVR"/>
    <property type="match status" value="1"/>
</dbReference>
<evidence type="ECO:0000256" key="1">
    <source>
        <dbReference type="SAM" id="MobiDB-lite"/>
    </source>
</evidence>
<accession>A0A402D4P0</accession>
<organism evidence="4 5">
    <name type="scientific">Capsulimonas corticalis</name>
    <dbReference type="NCBI Taxonomy" id="2219043"/>
    <lineage>
        <taxon>Bacteria</taxon>
        <taxon>Bacillati</taxon>
        <taxon>Armatimonadota</taxon>
        <taxon>Armatimonadia</taxon>
        <taxon>Capsulimonadales</taxon>
        <taxon>Capsulimonadaceae</taxon>
        <taxon>Capsulimonas</taxon>
    </lineage>
</organism>
<dbReference type="InterPro" id="IPR057008">
    <property type="entry name" value="SpoVR-like_C"/>
</dbReference>
<reference evidence="4 5" key="1">
    <citation type="journal article" date="2019" name="Int. J. Syst. Evol. Microbiol.">
        <title>Capsulimonas corticalis gen. nov., sp. nov., an aerobic capsulated bacterium, of a novel bacterial order, Capsulimonadales ord. nov., of the class Armatimonadia of the phylum Armatimonadetes.</title>
        <authorList>
            <person name="Li J."/>
            <person name="Kudo C."/>
            <person name="Tonouchi A."/>
        </authorList>
    </citation>
    <scope>NUCLEOTIDE SEQUENCE [LARGE SCALE GENOMIC DNA]</scope>
    <source>
        <strain evidence="4 5">AX-7</strain>
    </source>
</reference>
<dbReference type="PANTHER" id="PTHR30029">
    <property type="entry name" value="STAGE V SPORULATION PROTEIN R"/>
    <property type="match status" value="1"/>
</dbReference>
<dbReference type="AlphaFoldDB" id="A0A402D4P0"/>
<evidence type="ECO:0000259" key="3">
    <source>
        <dbReference type="Pfam" id="PF24755"/>
    </source>
</evidence>
<dbReference type="InterPro" id="IPR007390">
    <property type="entry name" value="Spore_V_R"/>
</dbReference>
<evidence type="ECO:0000259" key="2">
    <source>
        <dbReference type="Pfam" id="PF04293"/>
    </source>
</evidence>
<feature type="region of interest" description="Disordered" evidence="1">
    <location>
        <begin position="195"/>
        <end position="214"/>
    </location>
</feature>
<dbReference type="KEGG" id="ccot:CCAX7_40490"/>
<dbReference type="InterPro" id="IPR056174">
    <property type="entry name" value="SpoVR_N"/>
</dbReference>
<dbReference type="PANTHER" id="PTHR30029:SF2">
    <property type="entry name" value="STAGE V SPORULATION PROTEIN R"/>
    <property type="match status" value="1"/>
</dbReference>
<evidence type="ECO:0000313" key="4">
    <source>
        <dbReference type="EMBL" id="BDI31998.1"/>
    </source>
</evidence>
<sequence>MGMSLSERDELERWIEIIWDQAREFGLDPYPTHFEVVPQHVIYELGAYGLPARFSHWTFGRDYHRQKTSYEYGMSKIYEIVFNTDPCQAFLVEDNSMLSHKFVAAHVLGHCHFFKHNSYFQHTNRRMIEQMRVHAERIAEYEKQFGWREVENFLDTVMTVEMHFDPSAPLVKRKSAEQHEDDRLREGQPMNTDYDDIWNVAGRPDRPKPRARKFPEEPERDLMRFLMEYGRDLEEWQRDIIEIVRSEMLYFLPQMRTKIMNEGFASYWHEKILESLDLTSEEHWEFRRLHSSVLSPSGSRAQINPYYVGFQILKDIERRWDGVMEVGDDEETDWMGRTIARPTGEGRAKLFSVCEEDNDVTFLRRYLTDSLVKKLDLYTYKLQEVDGEKMWVVQDTDWRRVRDSMVDSMTNFGQPILTVEDGDYQRHGELYLKHAYDGKRLDLEYTERVLKNVHRLWGRPVYLESVADDKKIVLKCGDNGEITQEVA</sequence>
<evidence type="ECO:0000313" key="5">
    <source>
        <dbReference type="Proteomes" id="UP000287394"/>
    </source>
</evidence>
<dbReference type="FunCoup" id="A0A402D4P0">
    <property type="interactions" value="10"/>
</dbReference>
<keyword evidence="5" id="KW-1185">Reference proteome</keyword>
<protein>
    <submittedName>
        <fullName evidence="4">Stage V sporulation protein R</fullName>
    </submittedName>
</protein>
<gene>
    <name evidence="4" type="ORF">CCAX7_40490</name>
</gene>
<feature type="domain" description="SpoVR-like C-terminal" evidence="3">
    <location>
        <begin position="416"/>
        <end position="467"/>
    </location>
</feature>
<dbReference type="Proteomes" id="UP000287394">
    <property type="component" value="Chromosome"/>
</dbReference>